<gene>
    <name evidence="2" type="ordered locus">Strop_4010</name>
</gene>
<evidence type="ECO:0000313" key="2">
    <source>
        <dbReference type="EMBL" id="ABP56440.1"/>
    </source>
</evidence>
<protein>
    <submittedName>
        <fullName evidence="2">Uncharacterized protein</fullName>
    </submittedName>
</protein>
<proteinExistence type="predicted"/>
<dbReference type="PATRIC" id="fig|369723.5.peg.4145"/>
<reference evidence="3" key="1">
    <citation type="journal article" date="2007" name="Proc. Natl. Acad. Sci. U.S.A.">
        <title>Genome sequencing reveals complex secondary metabolome in the marine actinomycete Salinispora tropica.</title>
        <authorList>
            <person name="Udwary D.W."/>
            <person name="Zeigler L."/>
            <person name="Asolkar R.N."/>
            <person name="Singan V."/>
            <person name="Lapidus A."/>
            <person name="Fenical W."/>
            <person name="Jensen P.R."/>
            <person name="Moore B.S."/>
        </authorList>
    </citation>
    <scope>NUCLEOTIDE SEQUENCE [LARGE SCALE GENOMIC DNA]</scope>
    <source>
        <strain evidence="3">ATCC BAA-916 / DSM 44818 / CNB-440</strain>
    </source>
</reference>
<keyword evidence="3" id="KW-1185">Reference proteome</keyword>
<dbReference type="HOGENOM" id="CLU_2425148_0_0_11"/>
<name>A4XBY3_SALTO</name>
<dbReference type="STRING" id="369723.Strop_4010"/>
<dbReference type="Proteomes" id="UP000000235">
    <property type="component" value="Chromosome"/>
</dbReference>
<dbReference type="KEGG" id="stp:Strop_4010"/>
<dbReference type="EMBL" id="CP000667">
    <property type="protein sequence ID" value="ABP56440.1"/>
    <property type="molecule type" value="Genomic_DNA"/>
</dbReference>
<evidence type="ECO:0000313" key="3">
    <source>
        <dbReference type="Proteomes" id="UP000000235"/>
    </source>
</evidence>
<accession>A4XBY3</accession>
<evidence type="ECO:0000256" key="1">
    <source>
        <dbReference type="SAM" id="Coils"/>
    </source>
</evidence>
<organism evidence="2 3">
    <name type="scientific">Salinispora tropica (strain ATCC BAA-916 / DSM 44818 / JCM 13857 / NBRC 105044 / CNB-440)</name>
    <dbReference type="NCBI Taxonomy" id="369723"/>
    <lineage>
        <taxon>Bacteria</taxon>
        <taxon>Bacillati</taxon>
        <taxon>Actinomycetota</taxon>
        <taxon>Actinomycetes</taxon>
        <taxon>Micromonosporales</taxon>
        <taxon>Micromonosporaceae</taxon>
        <taxon>Salinispora</taxon>
    </lineage>
</organism>
<feature type="coiled-coil region" evidence="1">
    <location>
        <begin position="6"/>
        <end position="40"/>
    </location>
</feature>
<keyword evidence="1" id="KW-0175">Coiled coil</keyword>
<sequence length="92" mass="10322">MTDDMVRELTAALDAADRERSRLQDELDIAEAAYERRARQAAQWRDLARGLSADLRQARADRDQAISTSQQLRVGLVAARERLGVGREGEGR</sequence>
<dbReference type="RefSeq" id="WP_012015208.1">
    <property type="nucleotide sequence ID" value="NC_009380.1"/>
</dbReference>
<dbReference type="AlphaFoldDB" id="A4XBY3"/>